<gene>
    <name evidence="2" type="ORF">ALC53_02776</name>
</gene>
<evidence type="ECO:0000313" key="3">
    <source>
        <dbReference type="Proteomes" id="UP000078540"/>
    </source>
</evidence>
<evidence type="ECO:0000256" key="1">
    <source>
        <dbReference type="SAM" id="MobiDB-lite"/>
    </source>
</evidence>
<dbReference type="Proteomes" id="UP000078540">
    <property type="component" value="Unassembled WGS sequence"/>
</dbReference>
<evidence type="ECO:0000313" key="2">
    <source>
        <dbReference type="EMBL" id="KYM88294.1"/>
    </source>
</evidence>
<proteinExistence type="predicted"/>
<protein>
    <submittedName>
        <fullName evidence="2">Uncharacterized protein</fullName>
    </submittedName>
</protein>
<keyword evidence="3" id="KW-1185">Reference proteome</keyword>
<organism evidence="2 3">
    <name type="scientific">Atta colombica</name>
    <dbReference type="NCBI Taxonomy" id="520822"/>
    <lineage>
        <taxon>Eukaryota</taxon>
        <taxon>Metazoa</taxon>
        <taxon>Ecdysozoa</taxon>
        <taxon>Arthropoda</taxon>
        <taxon>Hexapoda</taxon>
        <taxon>Insecta</taxon>
        <taxon>Pterygota</taxon>
        <taxon>Neoptera</taxon>
        <taxon>Endopterygota</taxon>
        <taxon>Hymenoptera</taxon>
        <taxon>Apocrita</taxon>
        <taxon>Aculeata</taxon>
        <taxon>Formicoidea</taxon>
        <taxon>Formicidae</taxon>
        <taxon>Myrmicinae</taxon>
        <taxon>Atta</taxon>
    </lineage>
</organism>
<reference evidence="2 3" key="1">
    <citation type="submission" date="2015-09" db="EMBL/GenBank/DDBJ databases">
        <title>Atta colombica WGS genome.</title>
        <authorList>
            <person name="Nygaard S."/>
            <person name="Hu H."/>
            <person name="Boomsma J."/>
            <person name="Zhang G."/>
        </authorList>
    </citation>
    <scope>NUCLEOTIDE SEQUENCE [LARGE SCALE GENOMIC DNA]</scope>
    <source>
        <strain evidence="2">Treedump-2</strain>
        <tissue evidence="2">Whole body</tissue>
    </source>
</reference>
<dbReference type="AlphaFoldDB" id="A0A195BQQ5"/>
<sequence>MMGEKEVDEGGQNLCPWTVTAHIASQSARKPRTRVMAHVGMPSVGTRWGRNVRVSQQVEKRRTQGGEPSQNEMDVRRAISAGLELGGPPRMSSGAKERRAG</sequence>
<accession>A0A195BQQ5</accession>
<dbReference type="EMBL" id="KQ976424">
    <property type="protein sequence ID" value="KYM88294.1"/>
    <property type="molecule type" value="Genomic_DNA"/>
</dbReference>
<name>A0A195BQQ5_9HYME</name>
<feature type="region of interest" description="Disordered" evidence="1">
    <location>
        <begin position="56"/>
        <end position="101"/>
    </location>
</feature>